<protein>
    <submittedName>
        <fullName evidence="11">Uncharacterized protein</fullName>
    </submittedName>
</protein>
<dbReference type="GO" id="GO:0016020">
    <property type="term" value="C:membrane"/>
    <property type="evidence" value="ECO:0007669"/>
    <property type="project" value="GOC"/>
</dbReference>
<comment type="subcellular location">
    <subcellularLocation>
        <location evidence="1">Endoplasmic reticulum membrane</location>
        <topology evidence="1">Multi-pass membrane protein</topology>
    </subcellularLocation>
</comment>
<evidence type="ECO:0000256" key="1">
    <source>
        <dbReference type="ARBA" id="ARBA00004477"/>
    </source>
</evidence>
<dbReference type="STRING" id="1122169.Lsha_1412"/>
<comment type="caution">
    <text evidence="11">The sequence shown here is derived from an EMBL/GenBank/DDBJ whole genome shotgun (WGS) entry which is preliminary data.</text>
</comment>
<evidence type="ECO:0000256" key="8">
    <source>
        <dbReference type="ARBA" id="ARBA00022989"/>
    </source>
</evidence>
<dbReference type="OrthoDB" id="573863at2"/>
<keyword evidence="5" id="KW-0808">Transferase</keyword>
<dbReference type="eggNOG" id="COG5542">
    <property type="taxonomic scope" value="Bacteria"/>
</dbReference>
<dbReference type="GO" id="GO:0000009">
    <property type="term" value="F:alpha-1,6-mannosyltransferase activity"/>
    <property type="evidence" value="ECO:0007669"/>
    <property type="project" value="InterPro"/>
</dbReference>
<keyword evidence="9 10" id="KW-0472">Membrane</keyword>
<reference evidence="11 12" key="1">
    <citation type="submission" date="2015-11" db="EMBL/GenBank/DDBJ databases">
        <title>Genomic analysis of 38 Legionella species identifies large and diverse effector repertoires.</title>
        <authorList>
            <person name="Burstein D."/>
            <person name="Amaro F."/>
            <person name="Zusman T."/>
            <person name="Lifshitz Z."/>
            <person name="Cohen O."/>
            <person name="Gilbert J.A."/>
            <person name="Pupko T."/>
            <person name="Shuman H.A."/>
            <person name="Segal G."/>
        </authorList>
    </citation>
    <scope>NUCLEOTIDE SEQUENCE [LARGE SCALE GENOMIC DNA]</scope>
    <source>
        <strain evidence="11 12">ATCC 49655</strain>
    </source>
</reference>
<evidence type="ECO:0000256" key="9">
    <source>
        <dbReference type="ARBA" id="ARBA00023136"/>
    </source>
</evidence>
<evidence type="ECO:0000256" key="10">
    <source>
        <dbReference type="SAM" id="Phobius"/>
    </source>
</evidence>
<dbReference type="PANTHER" id="PTHR12468">
    <property type="entry name" value="GPI MANNOSYLTRANSFERASE 2"/>
    <property type="match status" value="1"/>
</dbReference>
<evidence type="ECO:0000256" key="7">
    <source>
        <dbReference type="ARBA" id="ARBA00022824"/>
    </source>
</evidence>
<sequence length="392" mass="46194">MINESELKPFSRIDLALRNIKQFFNQDLSAVLLRPFVAIAIFFMLGKLFYSVVYLTMLKKHMIDTDLLHNICHWDCDWYKSIIYHGYDQSTEVRHNEFFAGQFNWPFFPLFPLLAKGLIAVFKTEWSVLVFNQILLFSSMLLLYNYAQKQYTPKTALMAACLLGISCENIYIFTFYTESLFLFLSLSVLYYLIRERYILAALCCGLLSATRIQGCIMVIPLLYEYWKNQQYSLSVKNVSSILLLGLLSLSGLLLFMVYLKILTNDFLMFYHIQVAWGRFHQSWWNPIKALMSLKAKGINKIFPVLSLCVIYFFYKHKKIKELLFFSLCFLLPIMSQNLMGYTRYFFANYASYLFLAHYGTVNKRRFYGILFFTIVLNLVFTYRWLLGKASVI</sequence>
<keyword evidence="6 10" id="KW-0812">Transmembrane</keyword>
<evidence type="ECO:0000256" key="3">
    <source>
        <dbReference type="ARBA" id="ARBA00022502"/>
    </source>
</evidence>
<evidence type="ECO:0000256" key="4">
    <source>
        <dbReference type="ARBA" id="ARBA00022676"/>
    </source>
</evidence>
<feature type="transmembrane region" description="Helical" evidence="10">
    <location>
        <begin position="366"/>
        <end position="386"/>
    </location>
</feature>
<accession>A0A0W0YV11</accession>
<evidence type="ECO:0000256" key="5">
    <source>
        <dbReference type="ARBA" id="ARBA00022679"/>
    </source>
</evidence>
<name>A0A0W0YV11_9GAMM</name>
<feature type="transmembrane region" description="Helical" evidence="10">
    <location>
        <begin position="36"/>
        <end position="55"/>
    </location>
</feature>
<dbReference type="PANTHER" id="PTHR12468:SF2">
    <property type="entry name" value="GPI MANNOSYLTRANSFERASE 2"/>
    <property type="match status" value="1"/>
</dbReference>
<dbReference type="EMBL" id="LNYW01000043">
    <property type="protein sequence ID" value="KTD60695.1"/>
    <property type="molecule type" value="Genomic_DNA"/>
</dbReference>
<dbReference type="GO" id="GO:0006506">
    <property type="term" value="P:GPI anchor biosynthetic process"/>
    <property type="evidence" value="ECO:0007669"/>
    <property type="project" value="UniProtKB-UniPathway"/>
</dbReference>
<evidence type="ECO:0000313" key="11">
    <source>
        <dbReference type="EMBL" id="KTD60695.1"/>
    </source>
</evidence>
<gene>
    <name evidence="11" type="ORF">Lsha_1412</name>
</gene>
<keyword evidence="12" id="KW-1185">Reference proteome</keyword>
<proteinExistence type="predicted"/>
<dbReference type="InterPro" id="IPR007315">
    <property type="entry name" value="PIG-V/Gpi18"/>
</dbReference>
<keyword evidence="3" id="KW-0337">GPI-anchor biosynthesis</keyword>
<dbReference type="RefSeq" id="WP_018577638.1">
    <property type="nucleotide sequence ID" value="NZ_KB892404.1"/>
</dbReference>
<comment type="pathway">
    <text evidence="2">Glycolipid biosynthesis; glycosylphosphatidylinositol-anchor biosynthesis.</text>
</comment>
<feature type="transmembrane region" description="Helical" evidence="10">
    <location>
        <begin position="323"/>
        <end position="346"/>
    </location>
</feature>
<feature type="transmembrane region" description="Helical" evidence="10">
    <location>
        <begin position="238"/>
        <end position="259"/>
    </location>
</feature>
<feature type="transmembrane region" description="Helical" evidence="10">
    <location>
        <begin position="128"/>
        <end position="144"/>
    </location>
</feature>
<keyword evidence="8 10" id="KW-1133">Transmembrane helix</keyword>
<dbReference type="GO" id="GO:0031501">
    <property type="term" value="C:mannosyltransferase complex"/>
    <property type="evidence" value="ECO:0007669"/>
    <property type="project" value="TreeGrafter"/>
</dbReference>
<dbReference type="AlphaFoldDB" id="A0A0W0YV11"/>
<dbReference type="PATRIC" id="fig|1122169.6.peg.1626"/>
<evidence type="ECO:0000313" key="12">
    <source>
        <dbReference type="Proteomes" id="UP000054600"/>
    </source>
</evidence>
<keyword evidence="4" id="KW-0328">Glycosyltransferase</keyword>
<evidence type="ECO:0000256" key="6">
    <source>
        <dbReference type="ARBA" id="ARBA00022692"/>
    </source>
</evidence>
<dbReference type="UniPathway" id="UPA00196"/>
<keyword evidence="7" id="KW-0256">Endoplasmic reticulum</keyword>
<dbReference type="GO" id="GO:0004376">
    <property type="term" value="F:GPI mannosyltransferase activity"/>
    <property type="evidence" value="ECO:0007669"/>
    <property type="project" value="InterPro"/>
</dbReference>
<organism evidence="11 12">
    <name type="scientific">Legionella shakespearei DSM 23087</name>
    <dbReference type="NCBI Taxonomy" id="1122169"/>
    <lineage>
        <taxon>Bacteria</taxon>
        <taxon>Pseudomonadati</taxon>
        <taxon>Pseudomonadota</taxon>
        <taxon>Gammaproteobacteria</taxon>
        <taxon>Legionellales</taxon>
        <taxon>Legionellaceae</taxon>
        <taxon>Legionella</taxon>
    </lineage>
</organism>
<dbReference type="Proteomes" id="UP000054600">
    <property type="component" value="Unassembled WGS sequence"/>
</dbReference>
<feature type="transmembrane region" description="Helical" evidence="10">
    <location>
        <begin position="197"/>
        <end position="226"/>
    </location>
</feature>
<evidence type="ECO:0000256" key="2">
    <source>
        <dbReference type="ARBA" id="ARBA00004687"/>
    </source>
</evidence>